<feature type="region of interest" description="Disordered" evidence="1">
    <location>
        <begin position="53"/>
        <end position="78"/>
    </location>
</feature>
<evidence type="ECO:0000256" key="1">
    <source>
        <dbReference type="SAM" id="MobiDB-lite"/>
    </source>
</evidence>
<proteinExistence type="predicted"/>
<organism evidence="2 3">
    <name type="scientific">Chrysochromulina tobinii</name>
    <dbReference type="NCBI Taxonomy" id="1460289"/>
    <lineage>
        <taxon>Eukaryota</taxon>
        <taxon>Haptista</taxon>
        <taxon>Haptophyta</taxon>
        <taxon>Prymnesiophyceae</taxon>
        <taxon>Prymnesiales</taxon>
        <taxon>Chrysochromulinaceae</taxon>
        <taxon>Chrysochromulina</taxon>
    </lineage>
</organism>
<protein>
    <submittedName>
        <fullName evidence="2">Uncharacterized protein</fullName>
    </submittedName>
</protein>
<keyword evidence="3" id="KW-1185">Reference proteome</keyword>
<sequence length="218" mass="24069">MTYSYELVPQQIAERVMQAAQQIAEEWAYEALPCMAAENEKVWRDRRATVTRDDEEVRTTMPAFQQDQDDSGAGDGSPFKGGNYDLLLFVATRRAAYSTLAELAMKPSKRGEHALLAEQMSKLPRDGLELGHGAADTWLMELLELPVVLRMDDVGAASGTLVDPRAVAGVVLNHRLSVAREWVGLLRGASEMFLDVKRNYLAERAGESLTADSGEEPL</sequence>
<accession>A0A0M0JB99</accession>
<comment type="caution">
    <text evidence="2">The sequence shown here is derived from an EMBL/GenBank/DDBJ whole genome shotgun (WGS) entry which is preliminary data.</text>
</comment>
<evidence type="ECO:0000313" key="3">
    <source>
        <dbReference type="Proteomes" id="UP000037460"/>
    </source>
</evidence>
<name>A0A0M0JB99_9EUKA</name>
<dbReference type="EMBL" id="JWZX01003151">
    <property type="protein sequence ID" value="KOO23851.1"/>
    <property type="molecule type" value="Genomic_DNA"/>
</dbReference>
<dbReference type="Proteomes" id="UP000037460">
    <property type="component" value="Unassembled WGS sequence"/>
</dbReference>
<dbReference type="AlphaFoldDB" id="A0A0M0JB99"/>
<evidence type="ECO:0000313" key="2">
    <source>
        <dbReference type="EMBL" id="KOO23851.1"/>
    </source>
</evidence>
<gene>
    <name evidence="2" type="ORF">Ctob_003469</name>
</gene>
<reference evidence="3" key="1">
    <citation type="journal article" date="2015" name="PLoS Genet.">
        <title>Genome Sequence and Transcriptome Analyses of Chrysochromulina tobin: Metabolic Tools for Enhanced Algal Fitness in the Prominent Order Prymnesiales (Haptophyceae).</title>
        <authorList>
            <person name="Hovde B.T."/>
            <person name="Deodato C.R."/>
            <person name="Hunsperger H.M."/>
            <person name="Ryken S.A."/>
            <person name="Yost W."/>
            <person name="Jha R.K."/>
            <person name="Patterson J."/>
            <person name="Monnat R.J. Jr."/>
            <person name="Barlow S.B."/>
            <person name="Starkenburg S.R."/>
            <person name="Cattolico R.A."/>
        </authorList>
    </citation>
    <scope>NUCLEOTIDE SEQUENCE</scope>
    <source>
        <strain evidence="3">CCMP291</strain>
    </source>
</reference>